<name>C0GD41_DETAL</name>
<dbReference type="Proteomes" id="UP000006443">
    <property type="component" value="Unassembled WGS sequence"/>
</dbReference>
<evidence type="ECO:0000313" key="2">
    <source>
        <dbReference type="EMBL" id="EEG79126.1"/>
    </source>
</evidence>
<sequence length="272" mass="30767">MLPINFHKTFMPERRLIASILEYAAEDKEGNFQEISGETGIPMGKSSGKVPAILDYATGMNLIIIEKKTTGIRKPRLTNFGEIVLEEDPFLSEDMTQWLAHMNMCRSDIGALAWHTVFAIGRSILGTNFNKAQLENYLVSMLGAGKDRTGPMLGMYTDSAAFQGAGVLVVDNEKITRNKAPMIDAFALPYSAYMLLLMETFFPGDNQVTINEFNDKTNWFDICHWNQSDTENVLNMVERKGFVSIDRQMQPWIIERMADSSDVWTKIYHDLA</sequence>
<accession>C0GD41</accession>
<gene>
    <name evidence="2" type="ORF">DealDRAFT_0400</name>
</gene>
<dbReference type="RefSeq" id="WP_008514343.1">
    <property type="nucleotide sequence ID" value="NZ_ACJM01000001.1"/>
</dbReference>
<protein>
    <recommendedName>
        <fullName evidence="1">DUF4007 domain-containing protein</fullName>
    </recommendedName>
</protein>
<dbReference type="eggNOG" id="ENOG502Z83F">
    <property type="taxonomic scope" value="Bacteria"/>
</dbReference>
<dbReference type="InterPro" id="IPR025248">
    <property type="entry name" value="DUF4007"/>
</dbReference>
<reference evidence="2 3" key="1">
    <citation type="submission" date="2009-02" db="EMBL/GenBank/DDBJ databases">
        <title>Sequencing of the draft genome and assembly of Dethiobacter alkaliphilus AHT 1.</title>
        <authorList>
            <consortium name="US DOE Joint Genome Institute (JGI-PGF)"/>
            <person name="Lucas S."/>
            <person name="Copeland A."/>
            <person name="Lapidus A."/>
            <person name="Glavina del Rio T."/>
            <person name="Dalin E."/>
            <person name="Tice H."/>
            <person name="Bruce D."/>
            <person name="Goodwin L."/>
            <person name="Pitluck S."/>
            <person name="Larimer F."/>
            <person name="Land M.L."/>
            <person name="Hauser L."/>
            <person name="Muyzer G."/>
        </authorList>
    </citation>
    <scope>NUCLEOTIDE SEQUENCE [LARGE SCALE GENOMIC DNA]</scope>
    <source>
        <strain evidence="2 3">AHT 1</strain>
    </source>
</reference>
<dbReference type="Pfam" id="PF13182">
    <property type="entry name" value="DUF4007"/>
    <property type="match status" value="1"/>
</dbReference>
<dbReference type="OrthoDB" id="5760934at2"/>
<dbReference type="EMBL" id="ACJM01000001">
    <property type="protein sequence ID" value="EEG79126.1"/>
    <property type="molecule type" value="Genomic_DNA"/>
</dbReference>
<dbReference type="STRING" id="555088.DealDRAFT_0400"/>
<organism evidence="2 3">
    <name type="scientific">Dethiobacter alkaliphilus AHT 1</name>
    <dbReference type="NCBI Taxonomy" id="555088"/>
    <lineage>
        <taxon>Bacteria</taxon>
        <taxon>Bacillati</taxon>
        <taxon>Bacillota</taxon>
        <taxon>Dethiobacteria</taxon>
        <taxon>Dethiobacterales</taxon>
        <taxon>Dethiobacteraceae</taxon>
        <taxon>Dethiobacter</taxon>
    </lineage>
</organism>
<feature type="domain" description="DUF4007" evidence="1">
    <location>
        <begin position="59"/>
        <end position="142"/>
    </location>
</feature>
<evidence type="ECO:0000259" key="1">
    <source>
        <dbReference type="Pfam" id="PF13182"/>
    </source>
</evidence>
<comment type="caution">
    <text evidence="2">The sequence shown here is derived from an EMBL/GenBank/DDBJ whole genome shotgun (WGS) entry which is preliminary data.</text>
</comment>
<evidence type="ECO:0000313" key="3">
    <source>
        <dbReference type="Proteomes" id="UP000006443"/>
    </source>
</evidence>
<proteinExistence type="predicted"/>
<dbReference type="AlphaFoldDB" id="C0GD41"/>
<keyword evidence="3" id="KW-1185">Reference proteome</keyword>